<dbReference type="Proteomes" id="UP001330812">
    <property type="component" value="Chromosome"/>
</dbReference>
<dbReference type="SUPFAM" id="SSF54427">
    <property type="entry name" value="NTF2-like"/>
    <property type="match status" value="1"/>
</dbReference>
<accession>A0ABZ1IFA3</accession>
<dbReference type="RefSeq" id="WP_326835032.1">
    <property type="nucleotide sequence ID" value="NZ_CP142149.1"/>
</dbReference>
<keyword evidence="4" id="KW-1185">Reference proteome</keyword>
<feature type="region of interest" description="Disordered" evidence="1">
    <location>
        <begin position="49"/>
        <end position="68"/>
    </location>
</feature>
<evidence type="ECO:0000256" key="1">
    <source>
        <dbReference type="SAM" id="MobiDB-lite"/>
    </source>
</evidence>
<sequence length="237" mass="25977">MNGRTAGARPANGDAGGGVERPSFFADFAEELEARTRIQDALYRHSRGIDRDDHHGARASAYHPDATVDSGFGPQPVANLLAARRRQHEHTRHAMHSVTNVLIEFVSARVAFVESHVTAVEWEGHGYDFASRGIAGPGRMGARIVSWCRYADVFEARAGAWRILERTVIFGDTAWWPLDAAPVLPPDFLVQEHGSADPMYARRARAGALAEEKAPGPRTAERCVRLDRNNAGGDDND</sequence>
<evidence type="ECO:0000259" key="2">
    <source>
        <dbReference type="Pfam" id="PF13577"/>
    </source>
</evidence>
<feature type="region of interest" description="Disordered" evidence="1">
    <location>
        <begin position="207"/>
        <end position="237"/>
    </location>
</feature>
<evidence type="ECO:0000313" key="4">
    <source>
        <dbReference type="Proteomes" id="UP001330812"/>
    </source>
</evidence>
<organism evidence="3 4">
    <name type="scientific">Amycolatopsis rhabdoformis</name>
    <dbReference type="NCBI Taxonomy" id="1448059"/>
    <lineage>
        <taxon>Bacteria</taxon>
        <taxon>Bacillati</taxon>
        <taxon>Actinomycetota</taxon>
        <taxon>Actinomycetes</taxon>
        <taxon>Pseudonocardiales</taxon>
        <taxon>Pseudonocardiaceae</taxon>
        <taxon>Amycolatopsis</taxon>
    </lineage>
</organism>
<proteinExistence type="predicted"/>
<evidence type="ECO:0000313" key="3">
    <source>
        <dbReference type="EMBL" id="WSE32224.1"/>
    </source>
</evidence>
<feature type="domain" description="SnoaL-like" evidence="2">
    <location>
        <begin position="30"/>
        <end position="167"/>
    </location>
</feature>
<feature type="compositionally biased region" description="Basic and acidic residues" evidence="1">
    <location>
        <begin position="210"/>
        <end position="228"/>
    </location>
</feature>
<dbReference type="InterPro" id="IPR032710">
    <property type="entry name" value="NTF2-like_dom_sf"/>
</dbReference>
<dbReference type="Gene3D" id="3.10.450.50">
    <property type="match status" value="1"/>
</dbReference>
<dbReference type="EMBL" id="CP142149">
    <property type="protein sequence ID" value="WSE32224.1"/>
    <property type="molecule type" value="Genomic_DNA"/>
</dbReference>
<feature type="region of interest" description="Disordered" evidence="1">
    <location>
        <begin position="1"/>
        <end position="20"/>
    </location>
</feature>
<protein>
    <submittedName>
        <fullName evidence="3">Nuclear transport factor 2 family protein</fullName>
    </submittedName>
</protein>
<name>A0ABZ1IFA3_9PSEU</name>
<gene>
    <name evidence="3" type="ORF">VSH64_08895</name>
</gene>
<reference evidence="3 4" key="1">
    <citation type="journal article" date="2015" name="Int. J. Syst. Evol. Microbiol.">
        <title>Amycolatopsis rhabdoformis sp. nov., an actinomycete isolated from a tropical forest soil.</title>
        <authorList>
            <person name="Souza W.R."/>
            <person name="Silva R.E."/>
            <person name="Goodfellow M."/>
            <person name="Busarakam K."/>
            <person name="Figueiro F.S."/>
            <person name="Ferreira D."/>
            <person name="Rodrigues-Filho E."/>
            <person name="Moraes L.A.B."/>
            <person name="Zucchi T.D."/>
        </authorList>
    </citation>
    <scope>NUCLEOTIDE SEQUENCE [LARGE SCALE GENOMIC DNA]</scope>
    <source>
        <strain evidence="3 4">NCIMB 14900</strain>
    </source>
</reference>
<dbReference type="Pfam" id="PF13577">
    <property type="entry name" value="SnoaL_4"/>
    <property type="match status" value="1"/>
</dbReference>
<dbReference type="InterPro" id="IPR037401">
    <property type="entry name" value="SnoaL-like"/>
</dbReference>